<reference evidence="1" key="1">
    <citation type="journal article" date="2023" name="Plant J.">
        <title>The genome of the king protea, Protea cynaroides.</title>
        <authorList>
            <person name="Chang J."/>
            <person name="Duong T.A."/>
            <person name="Schoeman C."/>
            <person name="Ma X."/>
            <person name="Roodt D."/>
            <person name="Barker N."/>
            <person name="Li Z."/>
            <person name="Van de Peer Y."/>
            <person name="Mizrachi E."/>
        </authorList>
    </citation>
    <scope>NUCLEOTIDE SEQUENCE</scope>
    <source>
        <tissue evidence="1">Young leaves</tissue>
    </source>
</reference>
<organism evidence="1 2">
    <name type="scientific">Protea cynaroides</name>
    <dbReference type="NCBI Taxonomy" id="273540"/>
    <lineage>
        <taxon>Eukaryota</taxon>
        <taxon>Viridiplantae</taxon>
        <taxon>Streptophyta</taxon>
        <taxon>Embryophyta</taxon>
        <taxon>Tracheophyta</taxon>
        <taxon>Spermatophyta</taxon>
        <taxon>Magnoliopsida</taxon>
        <taxon>Proteales</taxon>
        <taxon>Proteaceae</taxon>
        <taxon>Protea</taxon>
    </lineage>
</organism>
<dbReference type="OrthoDB" id="1523883at2759"/>
<evidence type="ECO:0000313" key="2">
    <source>
        <dbReference type="Proteomes" id="UP001141806"/>
    </source>
</evidence>
<proteinExistence type="predicted"/>
<dbReference type="SUPFAM" id="SSF53335">
    <property type="entry name" value="S-adenosyl-L-methionine-dependent methyltransferases"/>
    <property type="match status" value="1"/>
</dbReference>
<dbReference type="Proteomes" id="UP001141806">
    <property type="component" value="Unassembled WGS sequence"/>
</dbReference>
<gene>
    <name evidence="1" type="ORF">NE237_000802</name>
</gene>
<protein>
    <submittedName>
        <fullName evidence="1">Uncharacterized protein</fullName>
    </submittedName>
</protein>
<evidence type="ECO:0000313" key="1">
    <source>
        <dbReference type="EMBL" id="KAJ4975696.1"/>
    </source>
</evidence>
<dbReference type="PANTHER" id="PTHR31009">
    <property type="entry name" value="S-ADENOSYL-L-METHIONINE:CARBOXYL METHYLTRANSFERASE FAMILY PROTEIN"/>
    <property type="match status" value="1"/>
</dbReference>
<dbReference type="EMBL" id="JAMYWD010000003">
    <property type="protein sequence ID" value="KAJ4975696.1"/>
    <property type="molecule type" value="Genomic_DNA"/>
</dbReference>
<dbReference type="Gene3D" id="3.40.50.150">
    <property type="entry name" value="Vaccinia Virus protein VP39"/>
    <property type="match status" value="1"/>
</dbReference>
<comment type="caution">
    <text evidence="1">The sequence shown here is derived from an EMBL/GenBank/DDBJ whole genome shotgun (WGS) entry which is preliminary data.</text>
</comment>
<sequence>MVVDSIVNLYSPTLPQCLRIADLGCSSGPTPFSDIIDAVEETCRRLNRRAPEFQIFLNDLPSNDFNTIFKFLPAFYEKLKKEKGEEFGPCLVTGLPGSFYERLFPSNSLDFIHSSYSLHWLSQLLASLREQI</sequence>
<dbReference type="Pfam" id="PF03492">
    <property type="entry name" value="Methyltransf_7"/>
    <property type="match status" value="1"/>
</dbReference>
<name>A0A9Q0KSY3_9MAGN</name>
<dbReference type="InterPro" id="IPR005299">
    <property type="entry name" value="MeTrfase_7"/>
</dbReference>
<dbReference type="InterPro" id="IPR029063">
    <property type="entry name" value="SAM-dependent_MTases_sf"/>
</dbReference>
<accession>A0A9Q0KSY3</accession>
<dbReference type="AlphaFoldDB" id="A0A9Q0KSY3"/>
<dbReference type="GO" id="GO:0008168">
    <property type="term" value="F:methyltransferase activity"/>
    <property type="evidence" value="ECO:0007669"/>
    <property type="project" value="InterPro"/>
</dbReference>
<keyword evidence="2" id="KW-1185">Reference proteome</keyword>